<dbReference type="Proteomes" id="UP000594260">
    <property type="component" value="Unplaced"/>
</dbReference>
<dbReference type="KEGG" id="vde:111252997"/>
<protein>
    <submittedName>
        <fullName evidence="1">Uncharacterized protein</fullName>
    </submittedName>
</protein>
<dbReference type="InParanoid" id="A0A7M7MD31"/>
<reference evidence="1" key="1">
    <citation type="submission" date="2021-01" db="UniProtKB">
        <authorList>
            <consortium name="EnsemblMetazoa"/>
        </authorList>
    </citation>
    <scope>IDENTIFICATION</scope>
</reference>
<name>A0A7M7MD31_VARDE</name>
<evidence type="ECO:0000313" key="2">
    <source>
        <dbReference type="Proteomes" id="UP000594260"/>
    </source>
</evidence>
<dbReference type="GeneID" id="111252997"/>
<proteinExistence type="predicted"/>
<evidence type="ECO:0000313" key="1">
    <source>
        <dbReference type="EnsemblMetazoa" id="XP_022667487"/>
    </source>
</evidence>
<organism evidence="1 2">
    <name type="scientific">Varroa destructor</name>
    <name type="common">Honeybee mite</name>
    <dbReference type="NCBI Taxonomy" id="109461"/>
    <lineage>
        <taxon>Eukaryota</taxon>
        <taxon>Metazoa</taxon>
        <taxon>Ecdysozoa</taxon>
        <taxon>Arthropoda</taxon>
        <taxon>Chelicerata</taxon>
        <taxon>Arachnida</taxon>
        <taxon>Acari</taxon>
        <taxon>Parasitiformes</taxon>
        <taxon>Mesostigmata</taxon>
        <taxon>Gamasina</taxon>
        <taxon>Dermanyssoidea</taxon>
        <taxon>Varroidae</taxon>
        <taxon>Varroa</taxon>
    </lineage>
</organism>
<dbReference type="RefSeq" id="XP_022667487.1">
    <property type="nucleotide sequence ID" value="XM_022811752.1"/>
</dbReference>
<accession>A0A7M7MD31</accession>
<dbReference type="EnsemblMetazoa" id="XM_022811752">
    <property type="protein sequence ID" value="XP_022667487"/>
    <property type="gene ID" value="LOC111252997"/>
</dbReference>
<keyword evidence="2" id="KW-1185">Reference proteome</keyword>
<dbReference type="OrthoDB" id="10539444at2759"/>
<sequence>MQNLDQFIPKRFGLQLKDYLPNLVGTVLASVIETLIEFGNHLVKWIGPFMSSVEISERSLSNSFIGRFLHWDILDTVLRFTRIPRNCQAKAACEAGAYVLHRNKRVAGFLKAIRAHFSKTSKHWPAAMQGLRGEVCADLYQECARNFIMATPTAGMQKPQGIKNHTVKNDAKK</sequence>
<dbReference type="AlphaFoldDB" id="A0A7M7MD31"/>